<dbReference type="InterPro" id="IPR036691">
    <property type="entry name" value="Endo/exonu/phosph_ase_sf"/>
</dbReference>
<proteinExistence type="predicted"/>
<evidence type="ECO:0000313" key="3">
    <source>
        <dbReference type="Proteomes" id="UP000324222"/>
    </source>
</evidence>
<dbReference type="Pfam" id="PF14529">
    <property type="entry name" value="Exo_endo_phos_2"/>
    <property type="match status" value="1"/>
</dbReference>
<dbReference type="Proteomes" id="UP000324222">
    <property type="component" value="Unassembled WGS sequence"/>
</dbReference>
<evidence type="ECO:0000259" key="1">
    <source>
        <dbReference type="Pfam" id="PF14529"/>
    </source>
</evidence>
<feature type="domain" description="Endonuclease/exonuclease/phosphatase" evidence="1">
    <location>
        <begin position="6"/>
        <end position="118"/>
    </location>
</feature>
<keyword evidence="2" id="KW-0548">Nucleotidyltransferase</keyword>
<dbReference type="GO" id="GO:0003964">
    <property type="term" value="F:RNA-directed DNA polymerase activity"/>
    <property type="evidence" value="ECO:0007669"/>
    <property type="project" value="UniProtKB-KW"/>
</dbReference>
<accession>A0A5B7JEA1</accession>
<dbReference type="Gene3D" id="3.60.10.10">
    <property type="entry name" value="Endonuclease/exonuclease/phosphatase"/>
    <property type="match status" value="1"/>
</dbReference>
<reference evidence="2 3" key="1">
    <citation type="submission" date="2019-05" db="EMBL/GenBank/DDBJ databases">
        <title>Another draft genome of Portunus trituberculatus and its Hox gene families provides insights of decapod evolution.</title>
        <authorList>
            <person name="Jeong J.-H."/>
            <person name="Song I."/>
            <person name="Kim S."/>
            <person name="Choi T."/>
            <person name="Kim D."/>
            <person name="Ryu S."/>
            <person name="Kim W."/>
        </authorList>
    </citation>
    <scope>NUCLEOTIDE SEQUENCE [LARGE SCALE GENOMIC DNA]</scope>
    <source>
        <tissue evidence="2">Muscle</tissue>
    </source>
</reference>
<dbReference type="EMBL" id="VSRR010088668">
    <property type="protein sequence ID" value="MPC91687.1"/>
    <property type="molecule type" value="Genomic_DNA"/>
</dbReference>
<dbReference type="SUPFAM" id="SSF56219">
    <property type="entry name" value="DNase I-like"/>
    <property type="match status" value="1"/>
</dbReference>
<organism evidence="2 3">
    <name type="scientific">Portunus trituberculatus</name>
    <name type="common">Swimming crab</name>
    <name type="synonym">Neptunus trituberculatus</name>
    <dbReference type="NCBI Taxonomy" id="210409"/>
    <lineage>
        <taxon>Eukaryota</taxon>
        <taxon>Metazoa</taxon>
        <taxon>Ecdysozoa</taxon>
        <taxon>Arthropoda</taxon>
        <taxon>Crustacea</taxon>
        <taxon>Multicrustacea</taxon>
        <taxon>Malacostraca</taxon>
        <taxon>Eumalacostraca</taxon>
        <taxon>Eucarida</taxon>
        <taxon>Decapoda</taxon>
        <taxon>Pleocyemata</taxon>
        <taxon>Brachyura</taxon>
        <taxon>Eubrachyura</taxon>
        <taxon>Portunoidea</taxon>
        <taxon>Portunidae</taxon>
        <taxon>Portuninae</taxon>
        <taxon>Portunus</taxon>
    </lineage>
</organism>
<keyword evidence="2" id="KW-0695">RNA-directed DNA polymerase</keyword>
<evidence type="ECO:0000313" key="2">
    <source>
        <dbReference type="EMBL" id="MPC91687.1"/>
    </source>
</evidence>
<dbReference type="AlphaFoldDB" id="A0A5B7JEA1"/>
<sequence>MGRLYTICSLYLPPRVLVSRGELDGLVRQLPSPFLLLANFNGRHPLWDKGASNPHGILICSFIEDEGLEVLNSGDVTHLHSPTGTFTAIDLSICTSNSLLDFNWQVLQDLHDSDHFPILLKSVKSEPQSWSLRCVLDKADWPRFTDLSSFIRPLADFSTCAEAVDYVSDFLISVALQTIPRKSGRFTKVPWWNAACTAAVKEKRAAFSRLWRHRGDPQCVEAFQRCQVLARCILKEAQRASWKAYVSSINAHTPFTDVFNEVRRIPGKYSAPPPPVLLSAVRTVADPRTVADLFAKHFANVSRRNPAILGARHRQRMESLGMNFSSTGGKS</sequence>
<name>A0A5B7JEA1_PORTR</name>
<keyword evidence="2" id="KW-0808">Transferase</keyword>
<dbReference type="InterPro" id="IPR005135">
    <property type="entry name" value="Endo/exonuclease/phosphatase"/>
</dbReference>
<comment type="caution">
    <text evidence="2">The sequence shown here is derived from an EMBL/GenBank/DDBJ whole genome shotgun (WGS) entry which is preliminary data.</text>
</comment>
<protein>
    <submittedName>
        <fullName evidence="2">RNA-directed DNA polymerase from mobile element jockey</fullName>
    </submittedName>
</protein>
<gene>
    <name evidence="2" type="ORF">E2C01_086742</name>
</gene>
<keyword evidence="3" id="KW-1185">Reference proteome</keyword>